<keyword evidence="2" id="KW-0732">Signal</keyword>
<evidence type="ECO:0000313" key="4">
    <source>
        <dbReference type="Proteomes" id="UP001143486"/>
    </source>
</evidence>
<dbReference type="PANTHER" id="PTHR10443">
    <property type="entry name" value="MICROSOMAL DIPEPTIDASE"/>
    <property type="match status" value="1"/>
</dbReference>
<feature type="signal peptide" evidence="2">
    <location>
        <begin position="1"/>
        <end position="23"/>
    </location>
</feature>
<comment type="caution">
    <text evidence="3">The sequence shown here is derived from an EMBL/GenBank/DDBJ whole genome shotgun (WGS) entry which is preliminary data.</text>
</comment>
<dbReference type="EMBL" id="BSFE01000003">
    <property type="protein sequence ID" value="GLK52134.1"/>
    <property type="molecule type" value="Genomic_DNA"/>
</dbReference>
<evidence type="ECO:0000256" key="1">
    <source>
        <dbReference type="SAM" id="MobiDB-lite"/>
    </source>
</evidence>
<evidence type="ECO:0000313" key="3">
    <source>
        <dbReference type="EMBL" id="GLK52134.1"/>
    </source>
</evidence>
<reference evidence="3" key="1">
    <citation type="journal article" date="2014" name="Int. J. Syst. Evol. Microbiol.">
        <title>Complete genome sequence of Corynebacterium casei LMG S-19264T (=DSM 44701T), isolated from a smear-ripened cheese.</title>
        <authorList>
            <consortium name="US DOE Joint Genome Institute (JGI-PGF)"/>
            <person name="Walter F."/>
            <person name="Albersmeier A."/>
            <person name="Kalinowski J."/>
            <person name="Ruckert C."/>
        </authorList>
    </citation>
    <scope>NUCLEOTIDE SEQUENCE</scope>
    <source>
        <strain evidence="3">VKM B-1513</strain>
    </source>
</reference>
<feature type="compositionally biased region" description="Polar residues" evidence="1">
    <location>
        <begin position="43"/>
        <end position="52"/>
    </location>
</feature>
<dbReference type="PROSITE" id="PS51365">
    <property type="entry name" value="RENAL_DIPEPTIDASE_2"/>
    <property type="match status" value="1"/>
</dbReference>
<dbReference type="CDD" id="cd01301">
    <property type="entry name" value="rDP_like"/>
    <property type="match status" value="1"/>
</dbReference>
<dbReference type="Pfam" id="PF01244">
    <property type="entry name" value="Peptidase_M19"/>
    <property type="match status" value="1"/>
</dbReference>
<dbReference type="GO" id="GO:0070573">
    <property type="term" value="F:metallodipeptidase activity"/>
    <property type="evidence" value="ECO:0007669"/>
    <property type="project" value="InterPro"/>
</dbReference>
<dbReference type="Gene3D" id="1.10.287.650">
    <property type="entry name" value="L27 domain"/>
    <property type="match status" value="1"/>
</dbReference>
<feature type="compositionally biased region" description="Polar residues" evidence="1">
    <location>
        <begin position="208"/>
        <end position="217"/>
    </location>
</feature>
<keyword evidence="4" id="KW-1185">Reference proteome</keyword>
<organism evidence="3 4">
    <name type="scientific">Maricaulis virginensis</name>
    <dbReference type="NCBI Taxonomy" id="144022"/>
    <lineage>
        <taxon>Bacteria</taxon>
        <taxon>Pseudomonadati</taxon>
        <taxon>Pseudomonadota</taxon>
        <taxon>Alphaproteobacteria</taxon>
        <taxon>Maricaulales</taxon>
        <taxon>Maricaulaceae</taxon>
        <taxon>Maricaulis</taxon>
    </lineage>
</organism>
<feature type="region of interest" description="Disordered" evidence="1">
    <location>
        <begin position="27"/>
        <end position="57"/>
    </location>
</feature>
<dbReference type="Gene3D" id="3.20.20.140">
    <property type="entry name" value="Metal-dependent hydrolases"/>
    <property type="match status" value="1"/>
</dbReference>
<proteinExistence type="predicted"/>
<feature type="region of interest" description="Disordered" evidence="1">
    <location>
        <begin position="208"/>
        <end position="230"/>
    </location>
</feature>
<dbReference type="RefSeq" id="WP_271186498.1">
    <property type="nucleotide sequence ID" value="NZ_BSFE01000003.1"/>
</dbReference>
<dbReference type="AlphaFoldDB" id="A0A9W6IMU8"/>
<dbReference type="SUPFAM" id="SSF51556">
    <property type="entry name" value="Metallo-dependent hydrolases"/>
    <property type="match status" value="1"/>
</dbReference>
<dbReference type="Proteomes" id="UP001143486">
    <property type="component" value="Unassembled WGS sequence"/>
</dbReference>
<gene>
    <name evidence="3" type="ORF">GCM10017621_16420</name>
</gene>
<feature type="chain" id="PRO_5040781029" evidence="2">
    <location>
        <begin position="24"/>
        <end position="442"/>
    </location>
</feature>
<dbReference type="InterPro" id="IPR032466">
    <property type="entry name" value="Metal_Hydrolase"/>
</dbReference>
<feature type="compositionally biased region" description="Low complexity" evidence="1">
    <location>
        <begin position="27"/>
        <end position="41"/>
    </location>
</feature>
<reference evidence="3" key="2">
    <citation type="submission" date="2023-01" db="EMBL/GenBank/DDBJ databases">
        <authorList>
            <person name="Sun Q."/>
            <person name="Evtushenko L."/>
        </authorList>
    </citation>
    <scope>NUCLEOTIDE SEQUENCE</scope>
    <source>
        <strain evidence="3">VKM B-1513</strain>
    </source>
</reference>
<name>A0A9W6IMU8_9PROT</name>
<evidence type="ECO:0000256" key="2">
    <source>
        <dbReference type="SAM" id="SignalP"/>
    </source>
</evidence>
<sequence>MRVDRSGVSALVLALVLGACAPAGEEQAEAPAADTPAAAPESVQDSATTDTAMGQDDYPVSSAAQIHDRTFTLDTHVDIGPGYGTDALDPGEHTHAQVDLPKMVEGGLDAAFFIVYVGQGDLTEEGYAAAREAAEEKYRGISRMLANDPDRIALATTADEVEAIAASGRLVALIGMENAYPLGPGIDDVPMWAERGVRYMSITHFGNNQFGGSSNPDTGAGEPAEDPGLSDLGRELVASLNDHGIIVDVSHVGKQTMLDAIELSRAPVMASHSGARAVYDNARNLDDEQLRAIRDNGGVAHMVAFRRYIGEMPQAVLDGQRALAAELGLDTPEGREAATPEIIAAYREGLAALRAEHGDVDISVLADHIDHAVEVAGIEHVGIASDFDGGGGVGGWEDASETAAVTEELLRRGYTPDEIEMMWSGNILRVMRAVEEAAATAE</sequence>
<dbReference type="InterPro" id="IPR008257">
    <property type="entry name" value="Pept_M19"/>
</dbReference>
<protein>
    <submittedName>
        <fullName evidence="3">Peptidase M19</fullName>
    </submittedName>
</protein>
<dbReference type="PANTHER" id="PTHR10443:SF12">
    <property type="entry name" value="DIPEPTIDASE"/>
    <property type="match status" value="1"/>
</dbReference>
<dbReference type="GO" id="GO:0006508">
    <property type="term" value="P:proteolysis"/>
    <property type="evidence" value="ECO:0007669"/>
    <property type="project" value="InterPro"/>
</dbReference>
<dbReference type="PROSITE" id="PS51257">
    <property type="entry name" value="PROKAR_LIPOPROTEIN"/>
    <property type="match status" value="1"/>
</dbReference>
<accession>A0A9W6IMU8</accession>